<evidence type="ECO:0000259" key="5">
    <source>
        <dbReference type="PROSITE" id="PS50977"/>
    </source>
</evidence>
<evidence type="ECO:0000256" key="3">
    <source>
        <dbReference type="ARBA" id="ARBA00023163"/>
    </source>
</evidence>
<dbReference type="PRINTS" id="PR00455">
    <property type="entry name" value="HTHTETR"/>
</dbReference>
<dbReference type="Pfam" id="PF00440">
    <property type="entry name" value="TetR_N"/>
    <property type="match status" value="1"/>
</dbReference>
<evidence type="ECO:0000313" key="7">
    <source>
        <dbReference type="Proteomes" id="UP000291259"/>
    </source>
</evidence>
<dbReference type="InterPro" id="IPR036271">
    <property type="entry name" value="Tet_transcr_reg_TetR-rel_C_sf"/>
</dbReference>
<dbReference type="EMBL" id="CP035491">
    <property type="protein sequence ID" value="QAY73052.1"/>
    <property type="molecule type" value="Genomic_DNA"/>
</dbReference>
<evidence type="ECO:0000256" key="4">
    <source>
        <dbReference type="PROSITE-ProRule" id="PRU00335"/>
    </source>
</evidence>
<dbReference type="InterPro" id="IPR001647">
    <property type="entry name" value="HTH_TetR"/>
</dbReference>
<dbReference type="PANTHER" id="PTHR30055">
    <property type="entry name" value="HTH-TYPE TRANSCRIPTIONAL REGULATOR RUTR"/>
    <property type="match status" value="1"/>
</dbReference>
<organism evidence="6 7">
    <name type="scientific">Agromyces protaetiae</name>
    <dbReference type="NCBI Taxonomy" id="2509455"/>
    <lineage>
        <taxon>Bacteria</taxon>
        <taxon>Bacillati</taxon>
        <taxon>Actinomycetota</taxon>
        <taxon>Actinomycetes</taxon>
        <taxon>Micrococcales</taxon>
        <taxon>Microbacteriaceae</taxon>
        <taxon>Agromyces</taxon>
    </lineage>
</organism>
<feature type="DNA-binding region" description="H-T-H motif" evidence="4">
    <location>
        <begin position="68"/>
        <end position="87"/>
    </location>
</feature>
<dbReference type="InterPro" id="IPR049445">
    <property type="entry name" value="TetR_SbtR-like_C"/>
</dbReference>
<dbReference type="InterPro" id="IPR009057">
    <property type="entry name" value="Homeodomain-like_sf"/>
</dbReference>
<dbReference type="Gene3D" id="1.10.357.10">
    <property type="entry name" value="Tetracycline Repressor, domain 2"/>
    <property type="match status" value="1"/>
</dbReference>
<proteinExistence type="predicted"/>
<evidence type="ECO:0000313" key="6">
    <source>
        <dbReference type="EMBL" id="QAY73052.1"/>
    </source>
</evidence>
<name>A0A4P6FAQ6_9MICO</name>
<reference evidence="6 7" key="1">
    <citation type="submission" date="2019-01" db="EMBL/GenBank/DDBJ databases">
        <title>Genome sequencing of strain FW100M-8.</title>
        <authorList>
            <person name="Heo J."/>
            <person name="Kim S.-J."/>
            <person name="Kim J.-S."/>
            <person name="Hong S.-B."/>
            <person name="Kwon S.-W."/>
        </authorList>
    </citation>
    <scope>NUCLEOTIDE SEQUENCE [LARGE SCALE GENOMIC DNA]</scope>
    <source>
        <strain evidence="6 7">FW100M-8</strain>
    </source>
</reference>
<dbReference type="Pfam" id="PF21597">
    <property type="entry name" value="TetR_C_43"/>
    <property type="match status" value="1"/>
</dbReference>
<feature type="domain" description="HTH tetR-type" evidence="5">
    <location>
        <begin position="46"/>
        <end position="105"/>
    </location>
</feature>
<gene>
    <name evidence="6" type="ORF">ET445_06515</name>
</gene>
<accession>A0A4P6FAQ6</accession>
<keyword evidence="2 4" id="KW-0238">DNA-binding</keyword>
<keyword evidence="3" id="KW-0804">Transcription</keyword>
<dbReference type="GO" id="GO:0003700">
    <property type="term" value="F:DNA-binding transcription factor activity"/>
    <property type="evidence" value="ECO:0007669"/>
    <property type="project" value="TreeGrafter"/>
</dbReference>
<evidence type="ECO:0000256" key="2">
    <source>
        <dbReference type="ARBA" id="ARBA00023125"/>
    </source>
</evidence>
<dbReference type="PANTHER" id="PTHR30055:SF234">
    <property type="entry name" value="HTH-TYPE TRANSCRIPTIONAL REGULATOR BETI"/>
    <property type="match status" value="1"/>
</dbReference>
<dbReference type="KEGG" id="agf:ET445_06515"/>
<sequence>MPPVTALKRLYRRVPPFASERAESVVSDVVIPEWTGVRRPARADARRNFDALLEAARDVFAERGFDASLEEIARRAGVGIGTLYRNFPTRDQLLEAVYVNEIEALVRVAREASDLEPWESFTTWLDRFVAYVGTKKALIDGLNRESGVLDACRVVMYEAGRPLLERAQTAGAVRTDVGIEDVVRMVAGVAGVAYPEPDQRDRVVGIAVDGLRAR</sequence>
<protein>
    <submittedName>
        <fullName evidence="6">TetR/AcrR family transcriptional regulator</fullName>
    </submittedName>
</protein>
<dbReference type="SUPFAM" id="SSF46689">
    <property type="entry name" value="Homeodomain-like"/>
    <property type="match status" value="1"/>
</dbReference>
<dbReference type="Proteomes" id="UP000291259">
    <property type="component" value="Chromosome"/>
</dbReference>
<dbReference type="GO" id="GO:0000976">
    <property type="term" value="F:transcription cis-regulatory region binding"/>
    <property type="evidence" value="ECO:0007669"/>
    <property type="project" value="TreeGrafter"/>
</dbReference>
<dbReference type="SUPFAM" id="SSF48498">
    <property type="entry name" value="Tetracyclin repressor-like, C-terminal domain"/>
    <property type="match status" value="1"/>
</dbReference>
<dbReference type="AlphaFoldDB" id="A0A4P6FAQ6"/>
<evidence type="ECO:0000256" key="1">
    <source>
        <dbReference type="ARBA" id="ARBA00023015"/>
    </source>
</evidence>
<keyword evidence="7" id="KW-1185">Reference proteome</keyword>
<dbReference type="InterPro" id="IPR050109">
    <property type="entry name" value="HTH-type_TetR-like_transc_reg"/>
</dbReference>
<dbReference type="OrthoDB" id="3192968at2"/>
<keyword evidence="1" id="KW-0805">Transcription regulation</keyword>
<dbReference type="PROSITE" id="PS50977">
    <property type="entry name" value="HTH_TETR_2"/>
    <property type="match status" value="1"/>
</dbReference>